<keyword evidence="8" id="KW-0067">ATP-binding</keyword>
<dbReference type="RefSeq" id="WP_192376092.1">
    <property type="nucleotide sequence ID" value="NZ_CAJHIV010000001.1"/>
</dbReference>
<keyword evidence="12" id="KW-1185">Reference proteome</keyword>
<dbReference type="PANTHER" id="PTHR47963:SF9">
    <property type="entry name" value="CRISPR-ASSOCIATED ENDONUCLEASE_HELICASE CAS3"/>
    <property type="match status" value="1"/>
</dbReference>
<protein>
    <submittedName>
        <fullName evidence="11">CRISPR-associated helicase Cas3</fullName>
    </submittedName>
</protein>
<dbReference type="InterPro" id="IPR006483">
    <property type="entry name" value="CRISPR-assoc_Cas3_HD"/>
</dbReference>
<comment type="caution">
    <text evidence="11">The sequence shown here is derived from an EMBL/GenBank/DDBJ whole genome shotgun (WGS) entry which is preliminary data.</text>
</comment>
<accession>A0ABR9D407</accession>
<dbReference type="SMART" id="SM00490">
    <property type="entry name" value="HELICc"/>
    <property type="match status" value="1"/>
</dbReference>
<evidence type="ECO:0000256" key="1">
    <source>
        <dbReference type="ARBA" id="ARBA00006847"/>
    </source>
</evidence>
<organism evidence="11 12">
    <name type="scientific">Methylomonas albis</name>
    <dbReference type="NCBI Taxonomy" id="1854563"/>
    <lineage>
        <taxon>Bacteria</taxon>
        <taxon>Pseudomonadati</taxon>
        <taxon>Pseudomonadota</taxon>
        <taxon>Gammaproteobacteria</taxon>
        <taxon>Methylococcales</taxon>
        <taxon>Methylococcaceae</taxon>
        <taxon>Methylomonas</taxon>
    </lineage>
</organism>
<dbReference type="InterPro" id="IPR054712">
    <property type="entry name" value="Cas3-like_dom"/>
</dbReference>
<keyword evidence="3" id="KW-0540">Nuclease</keyword>
<comment type="similarity">
    <text evidence="2">In the central section; belongs to the CRISPR-associated helicase Cas3 family.</text>
</comment>
<sequence length="852" mass="93879">MLKRGSTSQITLAPDLENCFAKTWMDRSGKKLLGRTVLNHTQIVGEIARTLLMRQPRWLVESLFPVGSVLVAAAHDIGKVSPTFQEKILRGTSDYIWNSKTGLEQVDPTLEHNWGGHAGLSQLTADELKLGKFIPEILGQHHGYTPVVGSRLATDSVFGGDLWQMRRAELVKALQTALQTNFPVITDLLHARLLAGLTAVADWIGSGSLFDDPTVDWQPLIDQALDQAGFVKPDFVADLSFTDIFDGKQLRDSQASFIECVTGPGLYILEAPMGLGKTEAALYAAYQLMSQGQASGLYFALPTQLTSDKIHDRVALFLNRILHPQSPHRQALLLHGNAWLKTLELGKEGNPGGSWFQGGKRGILAPFAVGTIDQALMAVMNVKHGFVRTFGLAGKVVILDEVHSYDSYTGTILDELVKALRQLHCTVIVLSATLTRDRRQALTGLPAAAEEYPLISALPWQGELIEQPAAALPDNRVQLRIAGDTEALEQALLRAEQGQQVLWIENTVADAQACFKQLASRSANIGVECGILHSRFSKLDRQRNEALWTTHFGQEGHASRNRCGRILVGTQVLEQSLDIDADFLVSRFAPSDMLLQRLGRLWRHVDTPRSSGATQEAWLLAPDLESAINEPERAFSKSAKVYSPYVLCRSLEVWQFLPSIDLPGQIRQVIEQTYAPRQEQGVMLKYFNLLEAERQVLQRLALLGVSFGVETLPEEKASTRYGEQDSVEVLLVKNYCTDKTDGLIVMLLPDDSKLVLPTLGKGLTPSQRRELAAQLLQHTVRVAEYLAPSPVAAERLRGLQGYLYLGKADKGESPLRIAKLMDSGDLVALDGGPALPGYALAYDHFGYRAEKL</sequence>
<keyword evidence="4" id="KW-0479">Metal-binding</keyword>
<keyword evidence="7" id="KW-0347">Helicase</keyword>
<proteinExistence type="inferred from homology"/>
<dbReference type="InterPro" id="IPR014001">
    <property type="entry name" value="Helicase_ATP-bd"/>
</dbReference>
<dbReference type="Proteomes" id="UP000652176">
    <property type="component" value="Unassembled WGS sequence"/>
</dbReference>
<keyword evidence="5" id="KW-0547">Nucleotide-binding</keyword>
<dbReference type="PROSITE" id="PS51643">
    <property type="entry name" value="HD_CAS3"/>
    <property type="match status" value="1"/>
</dbReference>
<gene>
    <name evidence="11" type="primary">cas3</name>
    <name evidence="11" type="ORF">IE877_18535</name>
</gene>
<dbReference type="PANTHER" id="PTHR47963">
    <property type="entry name" value="DEAD-BOX ATP-DEPENDENT RNA HELICASE 47, MITOCHONDRIAL"/>
    <property type="match status" value="1"/>
</dbReference>
<feature type="domain" description="HD Cas3-type" evidence="10">
    <location>
        <begin position="30"/>
        <end position="204"/>
    </location>
</feature>
<dbReference type="Gene3D" id="3.40.50.300">
    <property type="entry name" value="P-loop containing nucleotide triphosphate hydrolases"/>
    <property type="match status" value="2"/>
</dbReference>
<dbReference type="InterPro" id="IPR011545">
    <property type="entry name" value="DEAD/DEAH_box_helicase_dom"/>
</dbReference>
<dbReference type="Pfam" id="PF00270">
    <property type="entry name" value="DEAD"/>
    <property type="match status" value="1"/>
</dbReference>
<evidence type="ECO:0000256" key="6">
    <source>
        <dbReference type="ARBA" id="ARBA00022801"/>
    </source>
</evidence>
<dbReference type="NCBIfam" id="TIGR01587">
    <property type="entry name" value="cas3_core"/>
    <property type="match status" value="1"/>
</dbReference>
<dbReference type="SUPFAM" id="SSF52540">
    <property type="entry name" value="P-loop containing nucleoside triphosphate hydrolases"/>
    <property type="match status" value="1"/>
</dbReference>
<name>A0ABR9D407_9GAMM</name>
<evidence type="ECO:0000256" key="4">
    <source>
        <dbReference type="ARBA" id="ARBA00022723"/>
    </source>
</evidence>
<dbReference type="InterPro" id="IPR038257">
    <property type="entry name" value="CRISPR-assoc_Cas3_HD_sf"/>
</dbReference>
<evidence type="ECO:0000256" key="8">
    <source>
        <dbReference type="ARBA" id="ARBA00022840"/>
    </source>
</evidence>
<evidence type="ECO:0000259" key="10">
    <source>
        <dbReference type="PROSITE" id="PS51643"/>
    </source>
</evidence>
<dbReference type="CDD" id="cd09641">
    <property type="entry name" value="Cas3''_I"/>
    <property type="match status" value="1"/>
</dbReference>
<evidence type="ECO:0000256" key="2">
    <source>
        <dbReference type="ARBA" id="ARBA00009046"/>
    </source>
</evidence>
<dbReference type="InterPro" id="IPR006474">
    <property type="entry name" value="Helicase_Cas3_CRISPR-ass_core"/>
</dbReference>
<dbReference type="InterPro" id="IPR027417">
    <property type="entry name" value="P-loop_NTPase"/>
</dbReference>
<dbReference type="CDD" id="cd17930">
    <property type="entry name" value="DEXHc_cas3"/>
    <property type="match status" value="1"/>
</dbReference>
<dbReference type="SMART" id="SM00487">
    <property type="entry name" value="DEXDc"/>
    <property type="match status" value="1"/>
</dbReference>
<keyword evidence="6" id="KW-0378">Hydrolase</keyword>
<reference evidence="11 12" key="1">
    <citation type="submission" date="2020-09" db="EMBL/GenBank/DDBJ databases">
        <title>Methylomonas albis sp. nov. and Methylomonas fluvii sp. nov.: Two cold-adapted methanotrophs from the River Elbe and an amended description of Methylovulum psychrotolerans strain Eb1.</title>
        <authorList>
            <person name="Bussmann I.K."/>
            <person name="Klings K.-W."/>
            <person name="Warnstedt J."/>
            <person name="Hoppert M."/>
            <person name="Saborowski A."/>
            <person name="Horn F."/>
            <person name="Liebner S."/>
        </authorList>
    </citation>
    <scope>NUCLEOTIDE SEQUENCE [LARGE SCALE GENOMIC DNA]</scope>
    <source>
        <strain evidence="11 12">EbA</strain>
    </source>
</reference>
<evidence type="ECO:0000256" key="3">
    <source>
        <dbReference type="ARBA" id="ARBA00022722"/>
    </source>
</evidence>
<comment type="similarity">
    <text evidence="1">In the N-terminal section; belongs to the CRISPR-associated nuclease Cas3-HD family.</text>
</comment>
<evidence type="ECO:0000313" key="12">
    <source>
        <dbReference type="Proteomes" id="UP000652176"/>
    </source>
</evidence>
<evidence type="ECO:0000313" key="11">
    <source>
        <dbReference type="EMBL" id="MBD9357841.1"/>
    </source>
</evidence>
<dbReference type="InterPro" id="IPR001650">
    <property type="entry name" value="Helicase_C-like"/>
</dbReference>
<dbReference type="Pfam" id="PF22590">
    <property type="entry name" value="Cas3-like_C_2"/>
    <property type="match status" value="1"/>
</dbReference>
<keyword evidence="9" id="KW-0051">Antiviral defense</keyword>
<evidence type="ECO:0000256" key="9">
    <source>
        <dbReference type="ARBA" id="ARBA00023118"/>
    </source>
</evidence>
<dbReference type="Pfam" id="PF18019">
    <property type="entry name" value="Cas3_HD"/>
    <property type="match status" value="1"/>
</dbReference>
<dbReference type="Gene3D" id="1.10.3210.30">
    <property type="match status" value="1"/>
</dbReference>
<dbReference type="InterPro" id="IPR050547">
    <property type="entry name" value="DEAD_box_RNA_helicases"/>
</dbReference>
<evidence type="ECO:0000256" key="7">
    <source>
        <dbReference type="ARBA" id="ARBA00022806"/>
    </source>
</evidence>
<evidence type="ECO:0000256" key="5">
    <source>
        <dbReference type="ARBA" id="ARBA00022741"/>
    </source>
</evidence>
<dbReference type="EMBL" id="JACXSS010000001">
    <property type="protein sequence ID" value="MBD9357841.1"/>
    <property type="molecule type" value="Genomic_DNA"/>
</dbReference>